<sequence>MYDEKSYWEQAGDIFSNLGYDDPAAHDLLAVAKLDVDAAVVPCSQCHHLDVKCIPLNPSQCVECERNHRQCSFIHANPNTTTPHPRQKRQKIDHPSPLGSAETTPLSMTAPPPPTSQPSSQSAQPAPPPMLSNTRKRGYSHTTHPMQQQHQQQQQQQQSQSQQQALPRHASPSPNPQSQTSFPKSSFYIGATSSAYDPSVVGAVFRAKESSHTRERIQRIDLVDNNPADGRGPRSDASLRKVAPSVHFILKDDQTPQSFAQSTQDVDTVEKLVTPHGPNLVNLYFRVVHPTYPILHKQVFLEKYQRSHREFSAPLLAAVYALAIQWWDHDPQLNQFPRPDVEKLLKVGSTNFFLEVLKRPKLSAVQAGLLLLQCKHIVDHRKSTNVEARNADYSDWVLCSQVVALSEEMGLGLDCSGWQLPKWERSLRKRLAWGVFVEDKWLALKNGRPSHIPGYNWAVPLISESDFPERQGRLNSATTPHSEASPMSVGSPSPDIEAGKKIFVQFASLSRILGDILTELYSLRAMQEITGLSQVLNVAKPLQIRLKEWYQELPQELQMSAVLPQKLCANGTLQLAYFATELTLHRKIITILWQEQKGGNQVPPQYVTACHDAAKTRLTGSIKFVQELKPQHIHSYWHSCSAANFTLIGTFAALLYCSAPSPQDRDFYRSQANHYRYVLKVCSRGFDQAGQALAEIKLMYNQIPGLGDDDYPVPPPQPGPPPPPPPPRNRLDRSRSEMSAATDNSFSFQMGDMPHQGKGHSDMSPSELIRQQMDVYDKSPH</sequence>
<dbReference type="GO" id="GO:0001080">
    <property type="term" value="P:nitrogen catabolite activation of transcription from RNA polymerase II promoter"/>
    <property type="evidence" value="ECO:0007669"/>
    <property type="project" value="TreeGrafter"/>
</dbReference>
<proteinExistence type="predicted"/>
<dbReference type="SMART" id="SM00906">
    <property type="entry name" value="Fungal_trans"/>
    <property type="match status" value="1"/>
</dbReference>
<dbReference type="PANTHER" id="PTHR31668:SF4">
    <property type="entry name" value="TRANSCRIPTIONAL ACTIVATOR PROTEIN DAL81"/>
    <property type="match status" value="1"/>
</dbReference>
<feature type="domain" description="Xylanolytic transcriptional activator regulatory" evidence="6">
    <location>
        <begin position="395"/>
        <end position="468"/>
    </location>
</feature>
<keyword evidence="1" id="KW-0862">Zinc</keyword>
<reference evidence="7 8" key="1">
    <citation type="submission" date="2019-07" db="EMBL/GenBank/DDBJ databases">
        <title>Genome assembly of two rare yeast pathogens: Diutina rugosa and Trichomonascus ciferrii.</title>
        <authorList>
            <person name="Mixao V."/>
            <person name="Saus E."/>
            <person name="Hansen A."/>
            <person name="Lass-Flor C."/>
            <person name="Gabaldon T."/>
        </authorList>
    </citation>
    <scope>NUCLEOTIDE SEQUENCE [LARGE SCALE GENOMIC DNA]</scope>
    <source>
        <strain evidence="7 8">CBS 613</strain>
    </source>
</reference>
<dbReference type="VEuPathDB" id="FungiDB:DIURU_001899"/>
<feature type="compositionally biased region" description="Low complexity" evidence="5">
    <location>
        <begin position="147"/>
        <end position="164"/>
    </location>
</feature>
<accession>A0A642USE7</accession>
<evidence type="ECO:0000256" key="5">
    <source>
        <dbReference type="SAM" id="MobiDB-lite"/>
    </source>
</evidence>
<keyword evidence="4" id="KW-0539">Nucleus</keyword>
<keyword evidence="8" id="KW-1185">Reference proteome</keyword>
<feature type="compositionally biased region" description="Pro residues" evidence="5">
    <location>
        <begin position="712"/>
        <end position="728"/>
    </location>
</feature>
<feature type="region of interest" description="Disordered" evidence="5">
    <location>
        <begin position="472"/>
        <end position="493"/>
    </location>
</feature>
<keyword evidence="2" id="KW-0805">Transcription regulation</keyword>
<evidence type="ECO:0000256" key="3">
    <source>
        <dbReference type="ARBA" id="ARBA00023163"/>
    </source>
</evidence>
<organism evidence="7 8">
    <name type="scientific">Diutina rugosa</name>
    <name type="common">Yeast</name>
    <name type="synonym">Candida rugosa</name>
    <dbReference type="NCBI Taxonomy" id="5481"/>
    <lineage>
        <taxon>Eukaryota</taxon>
        <taxon>Fungi</taxon>
        <taxon>Dikarya</taxon>
        <taxon>Ascomycota</taxon>
        <taxon>Saccharomycotina</taxon>
        <taxon>Pichiomycetes</taxon>
        <taxon>Debaryomycetaceae</taxon>
        <taxon>Diutina</taxon>
    </lineage>
</organism>
<dbReference type="Proteomes" id="UP000449547">
    <property type="component" value="Unassembled WGS sequence"/>
</dbReference>
<dbReference type="GO" id="GO:0005634">
    <property type="term" value="C:nucleus"/>
    <property type="evidence" value="ECO:0007669"/>
    <property type="project" value="TreeGrafter"/>
</dbReference>
<evidence type="ECO:0000313" key="8">
    <source>
        <dbReference type="Proteomes" id="UP000449547"/>
    </source>
</evidence>
<dbReference type="PANTHER" id="PTHR31668">
    <property type="entry name" value="GLUCOSE TRANSPORT TRANSCRIPTION REGULATOR RGT1-RELATED-RELATED"/>
    <property type="match status" value="1"/>
</dbReference>
<protein>
    <recommendedName>
        <fullName evidence="6">Xylanolytic transcriptional activator regulatory domain-containing protein</fullName>
    </recommendedName>
</protein>
<dbReference type="OMA" id="QDATHIR"/>
<dbReference type="AlphaFoldDB" id="A0A642USE7"/>
<feature type="region of interest" description="Disordered" evidence="5">
    <location>
        <begin position="75"/>
        <end position="185"/>
    </location>
</feature>
<dbReference type="InterPro" id="IPR007219">
    <property type="entry name" value="XnlR_reg_dom"/>
</dbReference>
<dbReference type="GO" id="GO:0008270">
    <property type="term" value="F:zinc ion binding"/>
    <property type="evidence" value="ECO:0007669"/>
    <property type="project" value="InterPro"/>
</dbReference>
<evidence type="ECO:0000256" key="2">
    <source>
        <dbReference type="ARBA" id="ARBA00023015"/>
    </source>
</evidence>
<dbReference type="InterPro" id="IPR050797">
    <property type="entry name" value="Carb_Metab_Trans_Reg"/>
</dbReference>
<evidence type="ECO:0000256" key="1">
    <source>
        <dbReference type="ARBA" id="ARBA00022833"/>
    </source>
</evidence>
<dbReference type="GO" id="GO:0003677">
    <property type="term" value="F:DNA binding"/>
    <property type="evidence" value="ECO:0007669"/>
    <property type="project" value="InterPro"/>
</dbReference>
<comment type="caution">
    <text evidence="7">The sequence shown here is derived from an EMBL/GenBank/DDBJ whole genome shotgun (WGS) entry which is preliminary data.</text>
</comment>
<evidence type="ECO:0000259" key="6">
    <source>
        <dbReference type="SMART" id="SM00906"/>
    </source>
</evidence>
<dbReference type="CDD" id="cd12148">
    <property type="entry name" value="fungal_TF_MHR"/>
    <property type="match status" value="1"/>
</dbReference>
<feature type="region of interest" description="Disordered" evidence="5">
    <location>
        <begin position="705"/>
        <end position="781"/>
    </location>
</feature>
<dbReference type="GO" id="GO:0006351">
    <property type="term" value="P:DNA-templated transcription"/>
    <property type="evidence" value="ECO:0007669"/>
    <property type="project" value="InterPro"/>
</dbReference>
<dbReference type="GeneID" id="54780552"/>
<dbReference type="RefSeq" id="XP_034013306.1">
    <property type="nucleotide sequence ID" value="XM_034154492.1"/>
</dbReference>
<evidence type="ECO:0000313" key="7">
    <source>
        <dbReference type="EMBL" id="KAA8904468.1"/>
    </source>
</evidence>
<dbReference type="OrthoDB" id="2264294at2759"/>
<gene>
    <name evidence="7" type="ORF">DIURU_001899</name>
</gene>
<feature type="compositionally biased region" description="Polar residues" evidence="5">
    <location>
        <begin position="473"/>
        <end position="482"/>
    </location>
</feature>
<dbReference type="Pfam" id="PF04082">
    <property type="entry name" value="Fungal_trans"/>
    <property type="match status" value="1"/>
</dbReference>
<dbReference type="EMBL" id="SWFT01000058">
    <property type="protein sequence ID" value="KAA8904468.1"/>
    <property type="molecule type" value="Genomic_DNA"/>
</dbReference>
<feature type="compositionally biased region" description="Polar residues" evidence="5">
    <location>
        <begin position="737"/>
        <end position="748"/>
    </location>
</feature>
<name>A0A642USE7_DIURU</name>
<evidence type="ECO:0000256" key="4">
    <source>
        <dbReference type="ARBA" id="ARBA00023242"/>
    </source>
</evidence>
<keyword evidence="3" id="KW-0804">Transcription</keyword>